<dbReference type="GO" id="GO:0046872">
    <property type="term" value="F:metal ion binding"/>
    <property type="evidence" value="ECO:0007669"/>
    <property type="project" value="UniProtKB-KW"/>
</dbReference>
<proteinExistence type="inferred from homology"/>
<evidence type="ECO:0000256" key="5">
    <source>
        <dbReference type="PIRSR" id="PIRSR018001-1"/>
    </source>
</evidence>
<dbReference type="InterPro" id="IPR016708">
    <property type="entry name" value="Aspartoacylase"/>
</dbReference>
<dbReference type="RefSeq" id="XP_005783790.1">
    <property type="nucleotide sequence ID" value="XM_005783733.1"/>
</dbReference>
<dbReference type="AlphaFoldDB" id="A0A0D3K6H6"/>
<name>A0A0D3K6H6_EMIH1</name>
<feature type="domain" description="Succinylglutamate desuccinylase/Aspartoacylase catalytic" evidence="8">
    <location>
        <begin position="1"/>
        <end position="199"/>
    </location>
</feature>
<dbReference type="Gene3D" id="3.40.630.10">
    <property type="entry name" value="Zn peptidases"/>
    <property type="match status" value="1"/>
</dbReference>
<keyword evidence="10" id="KW-1185">Reference proteome</keyword>
<comment type="similarity">
    <text evidence="1">Belongs to the AspA/AstE family. Aspartoacylase subfamily.</text>
</comment>
<evidence type="ECO:0000256" key="3">
    <source>
        <dbReference type="ARBA" id="ARBA00022801"/>
    </source>
</evidence>
<dbReference type="Pfam" id="PF24827">
    <property type="entry name" value="AstE_AspA_cat"/>
    <property type="match status" value="1"/>
</dbReference>
<feature type="active site" description="Proton donor/acceptor" evidence="5">
    <location>
        <position position="172"/>
    </location>
</feature>
<dbReference type="eggNOG" id="ENOG502QRAK">
    <property type="taxonomic scope" value="Eukaryota"/>
</dbReference>
<dbReference type="PANTHER" id="PTHR15162:SF7">
    <property type="entry name" value="SUCCINYLGLUTAMATE DESUCCINYLASE"/>
    <property type="match status" value="1"/>
</dbReference>
<reference evidence="10" key="1">
    <citation type="journal article" date="2013" name="Nature">
        <title>Pan genome of the phytoplankton Emiliania underpins its global distribution.</title>
        <authorList>
            <person name="Read B.A."/>
            <person name="Kegel J."/>
            <person name="Klute M.J."/>
            <person name="Kuo A."/>
            <person name="Lefebvre S.C."/>
            <person name="Maumus F."/>
            <person name="Mayer C."/>
            <person name="Miller J."/>
            <person name="Monier A."/>
            <person name="Salamov A."/>
            <person name="Young J."/>
            <person name="Aguilar M."/>
            <person name="Claverie J.M."/>
            <person name="Frickenhaus S."/>
            <person name="Gonzalez K."/>
            <person name="Herman E.K."/>
            <person name="Lin Y.C."/>
            <person name="Napier J."/>
            <person name="Ogata H."/>
            <person name="Sarno A.F."/>
            <person name="Shmutz J."/>
            <person name="Schroeder D."/>
            <person name="de Vargas C."/>
            <person name="Verret F."/>
            <person name="von Dassow P."/>
            <person name="Valentin K."/>
            <person name="Van de Peer Y."/>
            <person name="Wheeler G."/>
            <person name="Dacks J.B."/>
            <person name="Delwiche C.F."/>
            <person name="Dyhrman S.T."/>
            <person name="Glockner G."/>
            <person name="John U."/>
            <person name="Richards T."/>
            <person name="Worden A.Z."/>
            <person name="Zhang X."/>
            <person name="Grigoriev I.V."/>
            <person name="Allen A.E."/>
            <person name="Bidle K."/>
            <person name="Borodovsky M."/>
            <person name="Bowler C."/>
            <person name="Brownlee C."/>
            <person name="Cock J.M."/>
            <person name="Elias M."/>
            <person name="Gladyshev V.N."/>
            <person name="Groth M."/>
            <person name="Guda C."/>
            <person name="Hadaegh A."/>
            <person name="Iglesias-Rodriguez M.D."/>
            <person name="Jenkins J."/>
            <person name="Jones B.M."/>
            <person name="Lawson T."/>
            <person name="Leese F."/>
            <person name="Lindquist E."/>
            <person name="Lobanov A."/>
            <person name="Lomsadze A."/>
            <person name="Malik S.B."/>
            <person name="Marsh M.E."/>
            <person name="Mackinder L."/>
            <person name="Mock T."/>
            <person name="Mueller-Roeber B."/>
            <person name="Pagarete A."/>
            <person name="Parker M."/>
            <person name="Probert I."/>
            <person name="Quesneville H."/>
            <person name="Raines C."/>
            <person name="Rensing S.A."/>
            <person name="Riano-Pachon D.M."/>
            <person name="Richier S."/>
            <person name="Rokitta S."/>
            <person name="Shiraiwa Y."/>
            <person name="Soanes D.M."/>
            <person name="van der Giezen M."/>
            <person name="Wahlund T.M."/>
            <person name="Williams B."/>
            <person name="Wilson W."/>
            <person name="Wolfe G."/>
            <person name="Wurch L.L."/>
        </authorList>
    </citation>
    <scope>NUCLEOTIDE SEQUENCE</scope>
</reference>
<dbReference type="GeneID" id="17276634"/>
<dbReference type="GO" id="GO:0005829">
    <property type="term" value="C:cytosol"/>
    <property type="evidence" value="ECO:0007669"/>
    <property type="project" value="TreeGrafter"/>
</dbReference>
<reference evidence="9" key="2">
    <citation type="submission" date="2024-10" db="UniProtKB">
        <authorList>
            <consortium name="EnsemblProtists"/>
        </authorList>
    </citation>
    <scope>IDENTIFICATION</scope>
</reference>
<feature type="domain" description="AstE/AspA barrel-sandwich hybrid" evidence="7">
    <location>
        <begin position="241"/>
        <end position="289"/>
    </location>
</feature>
<dbReference type="OMA" id="VIMHIYR"/>
<dbReference type="Proteomes" id="UP000013827">
    <property type="component" value="Unassembled WGS sequence"/>
</dbReference>
<comment type="cofactor">
    <cofactor evidence="6">
        <name>Zn(2+)</name>
        <dbReference type="ChEBI" id="CHEBI:29105"/>
    </cofactor>
    <text evidence="6">Binds 1 zinc ion per subunit.</text>
</comment>
<organism evidence="9 10">
    <name type="scientific">Emiliania huxleyi (strain CCMP1516)</name>
    <dbReference type="NCBI Taxonomy" id="280463"/>
    <lineage>
        <taxon>Eukaryota</taxon>
        <taxon>Haptista</taxon>
        <taxon>Haptophyta</taxon>
        <taxon>Prymnesiophyceae</taxon>
        <taxon>Isochrysidales</taxon>
        <taxon>Noelaerhabdaceae</taxon>
        <taxon>Emiliania</taxon>
    </lineage>
</organism>
<evidence type="ECO:0008006" key="11">
    <source>
        <dbReference type="Google" id="ProtNLM"/>
    </source>
</evidence>
<keyword evidence="2 6" id="KW-0479">Metal-binding</keyword>
<evidence type="ECO:0000256" key="2">
    <source>
        <dbReference type="ARBA" id="ARBA00022723"/>
    </source>
</evidence>
<dbReference type="PIRSF" id="PIRSF018001">
    <property type="entry name" value="Aspartoacylase"/>
    <property type="match status" value="1"/>
</dbReference>
<dbReference type="GO" id="GO:0016788">
    <property type="term" value="F:hydrolase activity, acting on ester bonds"/>
    <property type="evidence" value="ECO:0007669"/>
    <property type="project" value="InterPro"/>
</dbReference>
<dbReference type="EnsemblProtists" id="EOD31361">
    <property type="protein sequence ID" value="EOD31361"/>
    <property type="gene ID" value="EMIHUDRAFT_44328"/>
</dbReference>
<dbReference type="STRING" id="2903.R1F7M6"/>
<dbReference type="NCBIfam" id="NF002601">
    <property type="entry name" value="PRK02259.1"/>
    <property type="match status" value="1"/>
</dbReference>
<keyword evidence="3" id="KW-0378">Hydrolase</keyword>
<feature type="binding site" evidence="6">
    <location>
        <position position="12"/>
    </location>
    <ligand>
        <name>Zn(2+)</name>
        <dbReference type="ChEBI" id="CHEBI:29105"/>
    </ligand>
</feature>
<evidence type="ECO:0000259" key="8">
    <source>
        <dbReference type="Pfam" id="PF24827"/>
    </source>
</evidence>
<evidence type="ECO:0000256" key="1">
    <source>
        <dbReference type="ARBA" id="ARBA00006173"/>
    </source>
</evidence>
<evidence type="ECO:0000313" key="9">
    <source>
        <dbReference type="EnsemblProtists" id="EOD31361"/>
    </source>
</evidence>
<keyword evidence="4 6" id="KW-0862">Zinc</keyword>
<dbReference type="InterPro" id="IPR055438">
    <property type="entry name" value="AstE_AspA_cat"/>
</dbReference>
<dbReference type="HOGENOM" id="CLU_083292_0_0_1"/>
<dbReference type="KEGG" id="ehx:EMIHUDRAFT_44328"/>
<dbReference type="PaxDb" id="2903-EOD31361"/>
<dbReference type="GO" id="GO:0016811">
    <property type="term" value="F:hydrolase activity, acting on carbon-nitrogen (but not peptide) bonds, in linear amides"/>
    <property type="evidence" value="ECO:0007669"/>
    <property type="project" value="InterPro"/>
</dbReference>
<dbReference type="InterPro" id="IPR050178">
    <property type="entry name" value="AspA/AstE_fam"/>
</dbReference>
<dbReference type="InterPro" id="IPR007036">
    <property type="entry name" value="Aste_AspA_hybrid_dom"/>
</dbReference>
<sequence length="289" mass="30561">RVVVSGGTHGNEYTGVWVLQRLQLRSAELAEQHPSIAIETLFANPPAHAANRRFIDDDLNRQFSAATLADTTASSFEAGRAKAIAADMGPKGAAADAAVCIDMHTTTANMGCTVIVSSYSTLALRAAAFVHTHWDDADEASPPLPLRVMVEECSQCEAAHLASVARHGIEIEVGPTPQSLLRADVVASTERCLRLLLRYLELHYSGAEPATPATLPVYVSLGKVPFVDGADADGALPGAVVAASLQDRDFAPLRAGEALFEALDGSLVPYDGSLGEVVHPVFINEAAYY</sequence>
<evidence type="ECO:0000313" key="10">
    <source>
        <dbReference type="Proteomes" id="UP000013827"/>
    </source>
</evidence>
<evidence type="ECO:0000259" key="7">
    <source>
        <dbReference type="Pfam" id="PF04952"/>
    </source>
</evidence>
<protein>
    <recommendedName>
        <fullName evidence="11">Aspartoacylase</fullName>
    </recommendedName>
</protein>
<evidence type="ECO:0000256" key="4">
    <source>
        <dbReference type="ARBA" id="ARBA00022833"/>
    </source>
</evidence>
<evidence type="ECO:0000256" key="6">
    <source>
        <dbReference type="PIRSR" id="PIRSR018001-3"/>
    </source>
</evidence>
<accession>A0A0D3K6H6</accession>
<feature type="binding site" evidence="6">
    <location>
        <position position="9"/>
    </location>
    <ligand>
        <name>Zn(2+)</name>
        <dbReference type="ChEBI" id="CHEBI:29105"/>
    </ligand>
</feature>
<dbReference type="SUPFAM" id="SSF53187">
    <property type="entry name" value="Zn-dependent exopeptidases"/>
    <property type="match status" value="1"/>
</dbReference>
<feature type="binding site" evidence="6">
    <location>
        <position position="104"/>
    </location>
    <ligand>
        <name>Zn(2+)</name>
        <dbReference type="ChEBI" id="CHEBI:29105"/>
    </ligand>
</feature>
<dbReference type="PANTHER" id="PTHR15162">
    <property type="entry name" value="ASPARTOACYLASE"/>
    <property type="match status" value="1"/>
</dbReference>
<dbReference type="Pfam" id="PF04952">
    <property type="entry name" value="AstE_AspA_hybrid"/>
    <property type="match status" value="1"/>
</dbReference>
<dbReference type="Gene3D" id="2.20.25.160">
    <property type="match status" value="1"/>
</dbReference>